<dbReference type="EMBL" id="LR134318">
    <property type="protein sequence ID" value="VEF12688.1"/>
    <property type="molecule type" value="Genomic_DNA"/>
</dbReference>
<dbReference type="OrthoDB" id="7031841at2"/>
<evidence type="ECO:0000313" key="1">
    <source>
        <dbReference type="EMBL" id="VEF12688.1"/>
    </source>
</evidence>
<organism evidence="1 2">
    <name type="scientific">Pseudomonas fluorescens</name>
    <dbReference type="NCBI Taxonomy" id="294"/>
    <lineage>
        <taxon>Bacteria</taxon>
        <taxon>Pseudomonadati</taxon>
        <taxon>Pseudomonadota</taxon>
        <taxon>Gammaproteobacteria</taxon>
        <taxon>Pseudomonadales</taxon>
        <taxon>Pseudomonadaceae</taxon>
        <taxon>Pseudomonas</taxon>
    </lineage>
</organism>
<evidence type="ECO:0000313" key="2">
    <source>
        <dbReference type="Proteomes" id="UP000281909"/>
    </source>
</evidence>
<sequence length="89" mass="9741">MASTLTARGEDGKQSEKIERNTRNAGFCEILLCWKARSFLMFAQGLDGAQSRVVTFVGIEGVCELVIASRLAPTGDRVHNTKPLRELAC</sequence>
<gene>
    <name evidence="1" type="ORF">NCTC9428_04348</name>
</gene>
<protein>
    <submittedName>
        <fullName evidence="1">Uncharacterized protein</fullName>
    </submittedName>
</protein>
<proteinExistence type="predicted"/>
<name>A0A3S4QQE4_PSEFL</name>
<dbReference type="Proteomes" id="UP000281909">
    <property type="component" value="Chromosome"/>
</dbReference>
<dbReference type="AlphaFoldDB" id="A0A3S4QQE4"/>
<accession>A0A3S4QQE4</accession>
<reference evidence="1 2" key="1">
    <citation type="submission" date="2018-12" db="EMBL/GenBank/DDBJ databases">
        <authorList>
            <consortium name="Pathogen Informatics"/>
        </authorList>
    </citation>
    <scope>NUCLEOTIDE SEQUENCE [LARGE SCALE GENOMIC DNA]</scope>
    <source>
        <strain evidence="1 2">NCTC9428</strain>
    </source>
</reference>